<evidence type="ECO:0000313" key="2">
    <source>
        <dbReference type="Proteomes" id="UP001487740"/>
    </source>
</evidence>
<comment type="caution">
    <text evidence="1">The sequence shown here is derived from an EMBL/GenBank/DDBJ whole genome shotgun (WGS) entry which is preliminary data.</text>
</comment>
<protein>
    <submittedName>
        <fullName evidence="1">Uncharacterized protein</fullName>
    </submittedName>
</protein>
<accession>A0AAW0V2R3</accession>
<reference evidence="1 2" key="1">
    <citation type="submission" date="2023-03" db="EMBL/GenBank/DDBJ databases">
        <title>High-quality genome of Scylla paramamosain provides insights in environmental adaptation.</title>
        <authorList>
            <person name="Zhang L."/>
        </authorList>
    </citation>
    <scope>NUCLEOTIDE SEQUENCE [LARGE SCALE GENOMIC DNA]</scope>
    <source>
        <strain evidence="1">LZ_2023a</strain>
        <tissue evidence="1">Muscle</tissue>
    </source>
</reference>
<evidence type="ECO:0000313" key="1">
    <source>
        <dbReference type="EMBL" id="KAK8406235.1"/>
    </source>
</evidence>
<organism evidence="1 2">
    <name type="scientific">Scylla paramamosain</name>
    <name type="common">Mud crab</name>
    <dbReference type="NCBI Taxonomy" id="85552"/>
    <lineage>
        <taxon>Eukaryota</taxon>
        <taxon>Metazoa</taxon>
        <taxon>Ecdysozoa</taxon>
        <taxon>Arthropoda</taxon>
        <taxon>Crustacea</taxon>
        <taxon>Multicrustacea</taxon>
        <taxon>Malacostraca</taxon>
        <taxon>Eumalacostraca</taxon>
        <taxon>Eucarida</taxon>
        <taxon>Decapoda</taxon>
        <taxon>Pleocyemata</taxon>
        <taxon>Brachyura</taxon>
        <taxon>Eubrachyura</taxon>
        <taxon>Portunoidea</taxon>
        <taxon>Portunidae</taxon>
        <taxon>Portuninae</taxon>
        <taxon>Scylla</taxon>
    </lineage>
</organism>
<dbReference type="Proteomes" id="UP001487740">
    <property type="component" value="Unassembled WGS sequence"/>
</dbReference>
<dbReference type="AlphaFoldDB" id="A0AAW0V2R3"/>
<feature type="non-terminal residue" evidence="1">
    <location>
        <position position="87"/>
    </location>
</feature>
<keyword evidence="2" id="KW-1185">Reference proteome</keyword>
<gene>
    <name evidence="1" type="ORF">O3P69_007152</name>
</gene>
<sequence length="87" mass="9846">MNARFFRHSPAFGTTPQAKVMQAYAMITEQISEETQVKELPTQTTCSTDIQMLDSLTIKIKASEDQLAQQRGEHCPDVSTNICERRL</sequence>
<dbReference type="EMBL" id="JARAKH010000002">
    <property type="protein sequence ID" value="KAK8406235.1"/>
    <property type="molecule type" value="Genomic_DNA"/>
</dbReference>
<name>A0AAW0V2R3_SCYPA</name>
<proteinExistence type="predicted"/>